<evidence type="ECO:0000256" key="4">
    <source>
        <dbReference type="ARBA" id="ARBA00022833"/>
    </source>
</evidence>
<dbReference type="EMBL" id="KZ819636">
    <property type="protein sequence ID" value="PWN90931.1"/>
    <property type="molecule type" value="Genomic_DNA"/>
</dbReference>
<feature type="region of interest" description="Disordered" evidence="7">
    <location>
        <begin position="69"/>
        <end position="227"/>
    </location>
</feature>
<dbReference type="RefSeq" id="XP_025378129.1">
    <property type="nucleotide sequence ID" value="XM_025525061.1"/>
</dbReference>
<evidence type="ECO:0000256" key="7">
    <source>
        <dbReference type="SAM" id="MobiDB-lite"/>
    </source>
</evidence>
<dbReference type="InterPro" id="IPR040050">
    <property type="entry name" value="ZNF830-like"/>
</dbReference>
<name>A0A316YNX8_9BASI</name>
<keyword evidence="9" id="KW-1185">Reference proteome</keyword>
<keyword evidence="2" id="KW-0479">Metal-binding</keyword>
<dbReference type="Proteomes" id="UP000245768">
    <property type="component" value="Unassembled WGS sequence"/>
</dbReference>
<evidence type="ECO:0008006" key="10">
    <source>
        <dbReference type="Google" id="ProtNLM"/>
    </source>
</evidence>
<dbReference type="GeneID" id="37046977"/>
<dbReference type="GO" id="GO:0033314">
    <property type="term" value="P:mitotic DNA replication checkpoint signaling"/>
    <property type="evidence" value="ECO:0007669"/>
    <property type="project" value="TreeGrafter"/>
</dbReference>
<dbReference type="GO" id="GO:0033260">
    <property type="term" value="P:nuclear DNA replication"/>
    <property type="evidence" value="ECO:0007669"/>
    <property type="project" value="TreeGrafter"/>
</dbReference>
<keyword evidence="4" id="KW-0862">Zinc</keyword>
<accession>A0A316YNX8</accession>
<sequence length="275" mass="30353">MPADARSLLRAAAAQKRAAPSSSAGAGASTSSSGGATAIPDRFASYHRKTGALRCLACDLTIKHESLWASHAASKSHRAKAEEIKRAEVEEAEKKQRRAEEEEAAQRQREAQAASSSSAAAGKRKGEQFSSEDGGQGDQVAKKRAKINEEQVDPEWERFQREVMSQASESDAQPDRGLYLAGATIEVAPKLRQVPGRAPLEDGEEEIEEEAEKEEETEEEKRARLDREEREEIMARFEEEQRIQDEANERVNALKARLERMKAARGAKKAKTKPT</sequence>
<comment type="subcellular location">
    <subcellularLocation>
        <location evidence="1">Nucleus</location>
    </subcellularLocation>
</comment>
<gene>
    <name evidence="8" type="ORF">FA10DRAFT_302119</name>
</gene>
<keyword evidence="3" id="KW-0863">Zinc-finger</keyword>
<proteinExistence type="predicted"/>
<organism evidence="8 9">
    <name type="scientific">Acaromyces ingoldii</name>
    <dbReference type="NCBI Taxonomy" id="215250"/>
    <lineage>
        <taxon>Eukaryota</taxon>
        <taxon>Fungi</taxon>
        <taxon>Dikarya</taxon>
        <taxon>Basidiomycota</taxon>
        <taxon>Ustilaginomycotina</taxon>
        <taxon>Exobasidiomycetes</taxon>
        <taxon>Exobasidiales</taxon>
        <taxon>Cryptobasidiaceae</taxon>
        <taxon>Acaromyces</taxon>
    </lineage>
</organism>
<dbReference type="GO" id="GO:0005681">
    <property type="term" value="C:spliceosomal complex"/>
    <property type="evidence" value="ECO:0007669"/>
    <property type="project" value="InterPro"/>
</dbReference>
<dbReference type="PANTHER" id="PTHR13278">
    <property type="entry name" value="ZINC FINGER PROTEIN 830"/>
    <property type="match status" value="1"/>
</dbReference>
<feature type="compositionally biased region" description="Basic and acidic residues" evidence="7">
    <location>
        <begin position="79"/>
        <end position="110"/>
    </location>
</feature>
<evidence type="ECO:0000256" key="6">
    <source>
        <dbReference type="ARBA" id="ARBA00023242"/>
    </source>
</evidence>
<protein>
    <recommendedName>
        <fullName evidence="10">Zinc finger protein 830</fullName>
    </recommendedName>
</protein>
<dbReference type="GO" id="GO:0003676">
    <property type="term" value="F:nucleic acid binding"/>
    <property type="evidence" value="ECO:0007669"/>
    <property type="project" value="InterPro"/>
</dbReference>
<keyword evidence="5" id="KW-0175">Coiled coil</keyword>
<keyword evidence="6" id="KW-0539">Nucleus</keyword>
<dbReference type="AlphaFoldDB" id="A0A316YNX8"/>
<evidence type="ECO:0000313" key="8">
    <source>
        <dbReference type="EMBL" id="PWN90931.1"/>
    </source>
</evidence>
<evidence type="ECO:0000256" key="2">
    <source>
        <dbReference type="ARBA" id="ARBA00022723"/>
    </source>
</evidence>
<feature type="region of interest" description="Disordered" evidence="7">
    <location>
        <begin position="1"/>
        <end position="39"/>
    </location>
</feature>
<dbReference type="PANTHER" id="PTHR13278:SF0">
    <property type="entry name" value="ZINC FINGER PROTEIN 830"/>
    <property type="match status" value="1"/>
</dbReference>
<evidence type="ECO:0000313" key="9">
    <source>
        <dbReference type="Proteomes" id="UP000245768"/>
    </source>
</evidence>
<evidence type="ECO:0000256" key="3">
    <source>
        <dbReference type="ARBA" id="ARBA00022771"/>
    </source>
</evidence>
<feature type="compositionally biased region" description="Low complexity" evidence="7">
    <location>
        <begin position="111"/>
        <end position="121"/>
    </location>
</feature>
<reference evidence="8 9" key="1">
    <citation type="journal article" date="2018" name="Mol. Biol. Evol.">
        <title>Broad Genomic Sampling Reveals a Smut Pathogenic Ancestry of the Fungal Clade Ustilaginomycotina.</title>
        <authorList>
            <person name="Kijpornyongpan T."/>
            <person name="Mondo S.J."/>
            <person name="Barry K."/>
            <person name="Sandor L."/>
            <person name="Lee J."/>
            <person name="Lipzen A."/>
            <person name="Pangilinan J."/>
            <person name="LaButti K."/>
            <person name="Hainaut M."/>
            <person name="Henrissat B."/>
            <person name="Grigoriev I.V."/>
            <person name="Spatafora J.W."/>
            <person name="Aime M.C."/>
        </authorList>
    </citation>
    <scope>NUCLEOTIDE SEQUENCE [LARGE SCALE GENOMIC DNA]</scope>
    <source>
        <strain evidence="8 9">MCA 4198</strain>
    </source>
</reference>
<feature type="compositionally biased region" description="Acidic residues" evidence="7">
    <location>
        <begin position="201"/>
        <end position="218"/>
    </location>
</feature>
<feature type="compositionally biased region" description="Low complexity" evidence="7">
    <location>
        <begin position="1"/>
        <end position="38"/>
    </location>
</feature>
<evidence type="ECO:0000256" key="5">
    <source>
        <dbReference type="ARBA" id="ARBA00023054"/>
    </source>
</evidence>
<dbReference type="GO" id="GO:0008270">
    <property type="term" value="F:zinc ion binding"/>
    <property type="evidence" value="ECO:0007669"/>
    <property type="project" value="UniProtKB-KW"/>
</dbReference>
<dbReference type="STRING" id="215250.A0A316YNX8"/>
<dbReference type="InParanoid" id="A0A316YNX8"/>
<dbReference type="InterPro" id="IPR036236">
    <property type="entry name" value="Znf_C2H2_sf"/>
</dbReference>
<dbReference type="GO" id="GO:0044773">
    <property type="term" value="P:mitotic DNA damage checkpoint signaling"/>
    <property type="evidence" value="ECO:0007669"/>
    <property type="project" value="TreeGrafter"/>
</dbReference>
<evidence type="ECO:0000256" key="1">
    <source>
        <dbReference type="ARBA" id="ARBA00004123"/>
    </source>
</evidence>
<dbReference type="SUPFAM" id="SSF57667">
    <property type="entry name" value="beta-beta-alpha zinc fingers"/>
    <property type="match status" value="1"/>
</dbReference>
<dbReference type="OrthoDB" id="3357598at2759"/>